<keyword evidence="1" id="KW-0812">Transmembrane</keyword>
<evidence type="ECO:0000313" key="2">
    <source>
        <dbReference type="EMBL" id="QDZ15769.1"/>
    </source>
</evidence>
<evidence type="ECO:0000313" key="3">
    <source>
        <dbReference type="Proteomes" id="UP000320216"/>
    </source>
</evidence>
<evidence type="ECO:0008006" key="4">
    <source>
        <dbReference type="Google" id="ProtNLM"/>
    </source>
</evidence>
<feature type="transmembrane region" description="Helical" evidence="1">
    <location>
        <begin position="20"/>
        <end position="38"/>
    </location>
</feature>
<protein>
    <recommendedName>
        <fullName evidence="4">DUF2746 domain-containing protein</fullName>
    </recommendedName>
</protein>
<dbReference type="RefSeq" id="WP_146321803.1">
    <property type="nucleotide sequence ID" value="NZ_CP042305.1"/>
</dbReference>
<dbReference type="EMBL" id="CP042305">
    <property type="protein sequence ID" value="QDZ15769.1"/>
    <property type="molecule type" value="Genomic_DNA"/>
</dbReference>
<proteinExistence type="predicted"/>
<name>A0A5B8M6M6_9MICO</name>
<gene>
    <name evidence="2" type="ORF">FPZ11_14265</name>
</gene>
<sequence>MDPLEWIDRLFGATPWGTALIWVAAVIVVLYFGGRMIAKAWKPLTRFVQTINSLADLPAFMARTDSAIVKQNAQLDGIYHETHRNDGSSIKDSTVRLEQSVEGLHGRLDSMQEKLTKDHARISAIEDTLPKDQLPKGDA</sequence>
<dbReference type="OrthoDB" id="5126540at2"/>
<evidence type="ECO:0000256" key="1">
    <source>
        <dbReference type="SAM" id="Phobius"/>
    </source>
</evidence>
<keyword evidence="3" id="KW-1185">Reference proteome</keyword>
<keyword evidence="1" id="KW-0472">Membrane</keyword>
<reference evidence="2 3" key="1">
    <citation type="submission" date="2019-07" db="EMBL/GenBank/DDBJ databases">
        <title>Full genome sequence of Humibacter sp. WJ7-1.</title>
        <authorList>
            <person name="Im W.-T."/>
        </authorList>
    </citation>
    <scope>NUCLEOTIDE SEQUENCE [LARGE SCALE GENOMIC DNA]</scope>
    <source>
        <strain evidence="2 3">WJ7-1</strain>
    </source>
</reference>
<dbReference type="KEGG" id="huw:FPZ11_14265"/>
<dbReference type="AlphaFoldDB" id="A0A5B8M6M6"/>
<accession>A0A5B8M6M6</accession>
<organism evidence="2 3">
    <name type="scientific">Humibacter ginsenosidimutans</name>
    <dbReference type="NCBI Taxonomy" id="2599293"/>
    <lineage>
        <taxon>Bacteria</taxon>
        <taxon>Bacillati</taxon>
        <taxon>Actinomycetota</taxon>
        <taxon>Actinomycetes</taxon>
        <taxon>Micrococcales</taxon>
        <taxon>Microbacteriaceae</taxon>
        <taxon>Humibacter</taxon>
    </lineage>
</organism>
<keyword evidence="1" id="KW-1133">Transmembrane helix</keyword>
<dbReference type="Proteomes" id="UP000320216">
    <property type="component" value="Chromosome"/>
</dbReference>